<proteinExistence type="inferred from homology"/>
<dbReference type="AlphaFoldDB" id="A0A7R6SZJ3"/>
<keyword evidence="4 7" id="KW-0805">Transcription regulation</keyword>
<dbReference type="InterPro" id="IPR035644">
    <property type="entry name" value="MraZ_C"/>
</dbReference>
<dbReference type="GO" id="GO:0003700">
    <property type="term" value="F:DNA-binding transcription factor activity"/>
    <property type="evidence" value="ECO:0007669"/>
    <property type="project" value="UniProtKB-UniRule"/>
</dbReference>
<comment type="subunit">
    <text evidence="7">Forms oligomers.</text>
</comment>
<evidence type="ECO:0000256" key="1">
    <source>
        <dbReference type="ARBA" id="ARBA00013860"/>
    </source>
</evidence>
<evidence type="ECO:0000259" key="8">
    <source>
        <dbReference type="PROSITE" id="PS51740"/>
    </source>
</evidence>
<dbReference type="SUPFAM" id="SSF89447">
    <property type="entry name" value="AbrB/MazE/MraZ-like"/>
    <property type="match status" value="1"/>
</dbReference>
<dbReference type="GO" id="GO:2000143">
    <property type="term" value="P:negative regulation of DNA-templated transcription initiation"/>
    <property type="evidence" value="ECO:0007669"/>
    <property type="project" value="TreeGrafter"/>
</dbReference>
<dbReference type="PANTHER" id="PTHR34701:SF1">
    <property type="entry name" value="TRANSCRIPTIONAL REGULATOR MRAZ"/>
    <property type="match status" value="1"/>
</dbReference>
<dbReference type="KEGG" id="thyd:TTHT_1290"/>
<comment type="similarity">
    <text evidence="7">Belongs to the MraZ family.</text>
</comment>
<accession>A0A7R6SZJ3</accession>
<dbReference type="InterPro" id="IPR003444">
    <property type="entry name" value="MraZ"/>
</dbReference>
<keyword evidence="5 7" id="KW-0238">DNA-binding</keyword>
<dbReference type="InterPro" id="IPR020603">
    <property type="entry name" value="MraZ_dom"/>
</dbReference>
<reference evidence="9 10" key="1">
    <citation type="journal article" date="2012" name="Extremophiles">
        <title>Thermotomaculum hydrothermale gen. nov., sp. nov., a novel heterotrophic thermophile within the phylum Acidobacteria from a deep-sea hydrothermal vent chimney in the Southern Okinawa Trough.</title>
        <authorList>
            <person name="Izumi H."/>
            <person name="Nunoura T."/>
            <person name="Miyazaki M."/>
            <person name="Mino S."/>
            <person name="Toki T."/>
            <person name="Takai K."/>
            <person name="Sako Y."/>
            <person name="Sawabe T."/>
            <person name="Nakagawa S."/>
        </authorList>
    </citation>
    <scope>NUCLEOTIDE SEQUENCE [LARGE SCALE GENOMIC DNA]</scope>
    <source>
        <strain evidence="9 10">AC55</strain>
    </source>
</reference>
<evidence type="ECO:0000256" key="4">
    <source>
        <dbReference type="ARBA" id="ARBA00023015"/>
    </source>
</evidence>
<dbReference type="PROSITE" id="PS51740">
    <property type="entry name" value="SPOVT_ABRB"/>
    <property type="match status" value="1"/>
</dbReference>
<comment type="subcellular location">
    <subcellularLocation>
        <location evidence="7">Cytoplasm</location>
        <location evidence="7">Nucleoid</location>
    </subcellularLocation>
</comment>
<gene>
    <name evidence="7 9" type="primary">mraZ</name>
    <name evidence="9" type="ORF">TTHT_1290</name>
</gene>
<dbReference type="CDD" id="cd16321">
    <property type="entry name" value="MraZ_C"/>
    <property type="match status" value="1"/>
</dbReference>
<dbReference type="HAMAP" id="MF_01008">
    <property type="entry name" value="MraZ"/>
    <property type="match status" value="1"/>
</dbReference>
<evidence type="ECO:0000256" key="5">
    <source>
        <dbReference type="ARBA" id="ARBA00023125"/>
    </source>
</evidence>
<feature type="domain" description="SpoVT-AbrB" evidence="8">
    <location>
        <begin position="88"/>
        <end position="133"/>
    </location>
</feature>
<dbReference type="InterPro" id="IPR037914">
    <property type="entry name" value="SpoVT-AbrB_sf"/>
</dbReference>
<evidence type="ECO:0000313" key="9">
    <source>
        <dbReference type="EMBL" id="BBB32807.1"/>
    </source>
</evidence>
<dbReference type="InterPro" id="IPR007159">
    <property type="entry name" value="SpoVT-AbrB_dom"/>
</dbReference>
<name>A0A7R6SZJ3_9BACT</name>
<protein>
    <recommendedName>
        <fullName evidence="1 7">Transcriptional regulator MraZ</fullName>
    </recommendedName>
</protein>
<dbReference type="GO" id="GO:0005737">
    <property type="term" value="C:cytoplasm"/>
    <property type="evidence" value="ECO:0007669"/>
    <property type="project" value="UniProtKB-UniRule"/>
</dbReference>
<dbReference type="RefSeq" id="WP_201327111.1">
    <property type="nucleotide sequence ID" value="NZ_AP017470.1"/>
</dbReference>
<dbReference type="GO" id="GO:0009295">
    <property type="term" value="C:nucleoid"/>
    <property type="evidence" value="ECO:0007669"/>
    <property type="project" value="UniProtKB-SubCell"/>
</dbReference>
<sequence length="153" mass="17761">MRGKFYGNKAITIDSGGRVKLPSRYLKIIEKDFYGEELVIAYRKSEGIGYLVIIPERKWLEALEKINEMDDKSPVEKERLRRILNRNSDFVTLDKQGRFVIPKRLSEMAEVESGDDAYLIGNGNFIELWKASRFDEYEEKGMVDDELIAGIFN</sequence>
<evidence type="ECO:0000256" key="6">
    <source>
        <dbReference type="ARBA" id="ARBA00023163"/>
    </source>
</evidence>
<keyword evidence="2 7" id="KW-0963">Cytoplasm</keyword>
<dbReference type="Pfam" id="PF02381">
    <property type="entry name" value="MraZ"/>
    <property type="match status" value="1"/>
</dbReference>
<dbReference type="EMBL" id="AP017470">
    <property type="protein sequence ID" value="BBB32807.1"/>
    <property type="molecule type" value="Genomic_DNA"/>
</dbReference>
<keyword evidence="3" id="KW-0677">Repeat</keyword>
<evidence type="ECO:0000256" key="3">
    <source>
        <dbReference type="ARBA" id="ARBA00022737"/>
    </source>
</evidence>
<organism evidence="9 10">
    <name type="scientific">Thermotomaculum hydrothermale</name>
    <dbReference type="NCBI Taxonomy" id="981385"/>
    <lineage>
        <taxon>Bacteria</taxon>
        <taxon>Pseudomonadati</taxon>
        <taxon>Acidobacteriota</taxon>
        <taxon>Holophagae</taxon>
        <taxon>Thermotomaculales</taxon>
        <taxon>Thermotomaculaceae</taxon>
        <taxon>Thermotomaculum</taxon>
    </lineage>
</organism>
<dbReference type="GO" id="GO:0000976">
    <property type="term" value="F:transcription cis-regulatory region binding"/>
    <property type="evidence" value="ECO:0007669"/>
    <property type="project" value="TreeGrafter"/>
</dbReference>
<dbReference type="Gene3D" id="3.40.1550.20">
    <property type="entry name" value="Transcriptional regulator MraZ domain"/>
    <property type="match status" value="1"/>
</dbReference>
<keyword evidence="6 7" id="KW-0804">Transcription</keyword>
<dbReference type="Proteomes" id="UP000595564">
    <property type="component" value="Chromosome"/>
</dbReference>
<evidence type="ECO:0000256" key="7">
    <source>
        <dbReference type="HAMAP-Rule" id="MF_01008"/>
    </source>
</evidence>
<evidence type="ECO:0000313" key="10">
    <source>
        <dbReference type="Proteomes" id="UP000595564"/>
    </source>
</evidence>
<keyword evidence="10" id="KW-1185">Reference proteome</keyword>
<dbReference type="InterPro" id="IPR038619">
    <property type="entry name" value="MraZ_sf"/>
</dbReference>
<dbReference type="PANTHER" id="PTHR34701">
    <property type="entry name" value="TRANSCRIPTIONAL REGULATOR MRAZ"/>
    <property type="match status" value="1"/>
</dbReference>
<evidence type="ECO:0000256" key="2">
    <source>
        <dbReference type="ARBA" id="ARBA00022490"/>
    </source>
</evidence>